<feature type="transmembrane region" description="Helical" evidence="1">
    <location>
        <begin position="12"/>
        <end position="31"/>
    </location>
</feature>
<feature type="transmembrane region" description="Helical" evidence="1">
    <location>
        <begin position="283"/>
        <end position="306"/>
    </location>
</feature>
<keyword evidence="1" id="KW-1133">Transmembrane helix</keyword>
<reference evidence="2 3" key="1">
    <citation type="submission" date="2015-09" db="EMBL/GenBank/DDBJ databases">
        <authorList>
            <consortium name="Pathogen Informatics"/>
        </authorList>
    </citation>
    <scope>NUCLEOTIDE SEQUENCE [LARGE SCALE GENOMIC DNA]</scope>
    <source>
        <strain evidence="2 3">2789STDY5834884</strain>
    </source>
</reference>
<feature type="transmembrane region" description="Helical" evidence="1">
    <location>
        <begin position="313"/>
        <end position="331"/>
    </location>
</feature>
<proteinExistence type="predicted"/>
<gene>
    <name evidence="2" type="ORF">ERS852497_02902</name>
</gene>
<sequence>MKIFYYELRKEFLTRSFFVIFVLTVIANIFWMEWDYQTKGGFNEDFVKTSASEKENLYYDELHQRLDGKLTAEKVSYISQEYNRYSSMINDSYSTEYDDTMHTGYVFGDYSLLTVQFYNPIKYLVTYEEQNDSLVNKTKQNISFYKEQNNIFEVEKNSFILKHYKGRAPLIFYETCGWKTLFVYDKSDFFILVLLIIGIMPSFFQERRNGMETIQRTVCLGSRMYVPAKIVTHIFVAVGLEAVFSAFNFLIINKQYGLKGSAMMLYSISEYQYTPFDMSVLDFYFFIVLWKCIGFAIIAIVMTLIAEIVKNTYVVFILIIGFICGSLYLSGFDNGITVVEKIFTMVSPFSLLKTGEIGITLKEINVYGHFIPLQNGIFFVQIVLIMIILAITYLVEKGRRAIR</sequence>
<evidence type="ECO:0000313" key="3">
    <source>
        <dbReference type="Proteomes" id="UP000095602"/>
    </source>
</evidence>
<feature type="transmembrane region" description="Helical" evidence="1">
    <location>
        <begin position="230"/>
        <end position="252"/>
    </location>
</feature>
<dbReference type="EMBL" id="CZAJ01000052">
    <property type="protein sequence ID" value="CUP45137.1"/>
    <property type="molecule type" value="Genomic_DNA"/>
</dbReference>
<evidence type="ECO:0000313" key="2">
    <source>
        <dbReference type="EMBL" id="CUP45137.1"/>
    </source>
</evidence>
<feature type="transmembrane region" description="Helical" evidence="1">
    <location>
        <begin position="187"/>
        <end position="204"/>
    </location>
</feature>
<keyword evidence="1" id="KW-0472">Membrane</keyword>
<keyword evidence="1" id="KW-0812">Transmembrane</keyword>
<feature type="transmembrane region" description="Helical" evidence="1">
    <location>
        <begin position="376"/>
        <end position="395"/>
    </location>
</feature>
<protein>
    <submittedName>
        <fullName evidence="2">ABC-2 family transporter protein</fullName>
    </submittedName>
</protein>
<dbReference type="AlphaFoldDB" id="A0A174NE55"/>
<name>A0A174NE55_9FIRM</name>
<evidence type="ECO:0000256" key="1">
    <source>
        <dbReference type="SAM" id="Phobius"/>
    </source>
</evidence>
<accession>A0A174NE55</accession>
<dbReference type="Proteomes" id="UP000095602">
    <property type="component" value="Unassembled WGS sequence"/>
</dbReference>
<organism evidence="2 3">
    <name type="scientific">Agathobacter rectalis</name>
    <dbReference type="NCBI Taxonomy" id="39491"/>
    <lineage>
        <taxon>Bacteria</taxon>
        <taxon>Bacillati</taxon>
        <taxon>Bacillota</taxon>
        <taxon>Clostridia</taxon>
        <taxon>Lachnospirales</taxon>
        <taxon>Lachnospiraceae</taxon>
        <taxon>Agathobacter</taxon>
    </lineage>
</organism>